<evidence type="ECO:0000256" key="5">
    <source>
        <dbReference type="ARBA" id="ARBA00022692"/>
    </source>
</evidence>
<keyword evidence="14" id="KW-1185">Reference proteome</keyword>
<gene>
    <name evidence="13" type="ORF">ZBT109_2323</name>
</gene>
<feature type="domain" description="Cation/H+ exchanger transmembrane" evidence="12">
    <location>
        <begin position="14"/>
        <end position="428"/>
    </location>
</feature>
<dbReference type="NCBIfam" id="TIGR00831">
    <property type="entry name" value="a_cpa1"/>
    <property type="match status" value="1"/>
</dbReference>
<evidence type="ECO:0000259" key="12">
    <source>
        <dbReference type="Pfam" id="PF00999"/>
    </source>
</evidence>
<reference evidence="13 14" key="1">
    <citation type="submission" date="2018-09" db="EMBL/GenBank/DDBJ databases">
        <title>Zymobacter palmae IAM14233 (=T109) whole genome analysis.</title>
        <authorList>
            <person name="Yanase H."/>
        </authorList>
    </citation>
    <scope>NUCLEOTIDE SEQUENCE [LARGE SCALE GENOMIC DNA]</scope>
    <source>
        <strain evidence="13 14">IAM14233</strain>
    </source>
</reference>
<dbReference type="Gene3D" id="6.10.140.1330">
    <property type="match status" value="1"/>
</dbReference>
<dbReference type="KEGG" id="zpl:ZBT109_2323"/>
<name>A0A348HHF3_9GAMM</name>
<evidence type="ECO:0000313" key="13">
    <source>
        <dbReference type="EMBL" id="BBG31055.1"/>
    </source>
</evidence>
<dbReference type="InterPro" id="IPR004705">
    <property type="entry name" value="Cation/H_exchanger_CPA1_bac"/>
</dbReference>
<feature type="transmembrane region" description="Helical" evidence="11">
    <location>
        <begin position="368"/>
        <end position="392"/>
    </location>
</feature>
<keyword evidence="2 11" id="KW-0813">Transport</keyword>
<keyword evidence="9 11" id="KW-0472">Membrane</keyword>
<feature type="transmembrane region" description="Helical" evidence="11">
    <location>
        <begin position="189"/>
        <end position="211"/>
    </location>
</feature>
<comment type="similarity">
    <text evidence="11">Belongs to the monovalent cation:proton antiporter 1 (CPA1) transporter (TC 2.A.36) family.</text>
</comment>
<dbReference type="Proteomes" id="UP000267342">
    <property type="component" value="Chromosome"/>
</dbReference>
<dbReference type="GO" id="GO:0051453">
    <property type="term" value="P:regulation of intracellular pH"/>
    <property type="evidence" value="ECO:0007669"/>
    <property type="project" value="TreeGrafter"/>
</dbReference>
<dbReference type="GO" id="GO:0015386">
    <property type="term" value="F:potassium:proton antiporter activity"/>
    <property type="evidence" value="ECO:0007669"/>
    <property type="project" value="TreeGrafter"/>
</dbReference>
<comment type="subcellular location">
    <subcellularLocation>
        <location evidence="11">Cell inner membrane</location>
        <topology evidence="11">Multi-pass membrane protein</topology>
    </subcellularLocation>
    <subcellularLocation>
        <location evidence="1">Cell membrane</location>
        <topology evidence="1">Multi-pass membrane protein</topology>
    </subcellularLocation>
</comment>
<evidence type="ECO:0000256" key="3">
    <source>
        <dbReference type="ARBA" id="ARBA00022449"/>
    </source>
</evidence>
<keyword evidence="7 11" id="KW-0915">Sodium</keyword>
<dbReference type="RefSeq" id="WP_027706324.1">
    <property type="nucleotide sequence ID" value="NZ_AP018933.1"/>
</dbReference>
<evidence type="ECO:0000256" key="2">
    <source>
        <dbReference type="ARBA" id="ARBA00022448"/>
    </source>
</evidence>
<organism evidence="13 14">
    <name type="scientific">Zymobacter palmae</name>
    <dbReference type="NCBI Taxonomy" id="33074"/>
    <lineage>
        <taxon>Bacteria</taxon>
        <taxon>Pseudomonadati</taxon>
        <taxon>Pseudomonadota</taxon>
        <taxon>Gammaproteobacteria</taxon>
        <taxon>Oceanospirillales</taxon>
        <taxon>Halomonadaceae</taxon>
        <taxon>Zymobacter group</taxon>
        <taxon>Zymobacter</taxon>
    </lineage>
</organism>
<dbReference type="OrthoDB" id="9809206at2"/>
<evidence type="ECO:0000256" key="9">
    <source>
        <dbReference type="ARBA" id="ARBA00023136"/>
    </source>
</evidence>
<dbReference type="STRING" id="1123510.GCA_000620025_01874"/>
<evidence type="ECO:0000313" key="14">
    <source>
        <dbReference type="Proteomes" id="UP000267342"/>
    </source>
</evidence>
<feature type="transmembrane region" description="Helical" evidence="11">
    <location>
        <begin position="325"/>
        <end position="347"/>
    </location>
</feature>
<dbReference type="InterPro" id="IPR018422">
    <property type="entry name" value="Cation/H_exchanger_CPA1"/>
</dbReference>
<keyword evidence="5 11" id="KW-0812">Transmembrane</keyword>
<dbReference type="InterPro" id="IPR006153">
    <property type="entry name" value="Cation/H_exchanger_TM"/>
</dbReference>
<comment type="function">
    <text evidence="11">Na(+)/H(+) antiporter that extrudes sodium in exchange for external protons.</text>
</comment>
<dbReference type="AlphaFoldDB" id="A0A348HHF3"/>
<evidence type="ECO:0000256" key="11">
    <source>
        <dbReference type="RuleBase" id="RU366002"/>
    </source>
</evidence>
<proteinExistence type="inferred from homology"/>
<feature type="transmembrane region" description="Helical" evidence="11">
    <location>
        <begin position="62"/>
        <end position="79"/>
    </location>
</feature>
<dbReference type="GO" id="GO:0098719">
    <property type="term" value="P:sodium ion import across plasma membrane"/>
    <property type="evidence" value="ECO:0007669"/>
    <property type="project" value="TreeGrafter"/>
</dbReference>
<keyword evidence="10 11" id="KW-0739">Sodium transport</keyword>
<comment type="caution">
    <text evidence="11">Lacks conserved residue(s) required for the propagation of feature annotation.</text>
</comment>
<keyword evidence="8 11" id="KW-0406">Ion transport</keyword>
<accession>A0A348HHF3</accession>
<dbReference type="PANTHER" id="PTHR10110">
    <property type="entry name" value="SODIUM/HYDROGEN EXCHANGER"/>
    <property type="match status" value="1"/>
</dbReference>
<keyword evidence="6 11" id="KW-1133">Transmembrane helix</keyword>
<feature type="transmembrane region" description="Helical" evidence="11">
    <location>
        <begin position="287"/>
        <end position="305"/>
    </location>
</feature>
<sequence length="576" mass="63415">METVFLVLTLISVASATGIAARFLPSLPVPLVQIAFGALLALPSIIAPEWGLGLHVDLEPDIFILLFIAPLLFADARRFPQRELMALRGPILALALGLVLVTVVTIGYLIHWIIPGIPLPIAMALAAVLSPTDAVAVSAISGRLPVPPRLMRVLEGESLMNDASGLVAFKFAMLAATTGAFSFSQATLSFIVIAIGGLLLGGALAFAFSFIRTRLIDRRSGEESATQIVLLQLLLPFATFLLAEHMHLSGILAAVASGLVINRTDLKRESQVRVRLKTRSMWEIIEYVLNSLVFLLLGFQLPHIFTKAMETTVDDSNPFSILLVISYVLIITAALLGLRFLWIIMAAKSSGLVAHLRGNMVQKISLRLIGVSTIAGIRGTITLAAALSFPIWMTKTQQLPYRDLLIFIATGVILCTLLIASIGMPVLLRDLEIPSDERMRQEERQARQMAAKAAIQCIEQVRQQRMDELNRIAGDSNDPHVNDRLLAFTDVSTQLLSDYQERIAVEDDRASTSRHELMQDIERKLRIEALHAERREIYRLRSRHRINDELLHRLVSEIDLAETALMTGIPLPSSHA</sequence>
<keyword evidence="11" id="KW-0997">Cell inner membrane</keyword>
<evidence type="ECO:0000256" key="8">
    <source>
        <dbReference type="ARBA" id="ARBA00023065"/>
    </source>
</evidence>
<keyword evidence="3 11" id="KW-0050">Antiport</keyword>
<evidence type="ECO:0000256" key="10">
    <source>
        <dbReference type="ARBA" id="ARBA00023201"/>
    </source>
</evidence>
<dbReference type="GO" id="GO:0005886">
    <property type="term" value="C:plasma membrane"/>
    <property type="evidence" value="ECO:0007669"/>
    <property type="project" value="UniProtKB-SubCell"/>
</dbReference>
<dbReference type="GO" id="GO:0015385">
    <property type="term" value="F:sodium:proton antiporter activity"/>
    <property type="evidence" value="ECO:0007669"/>
    <property type="project" value="InterPro"/>
</dbReference>
<protein>
    <submittedName>
        <fullName evidence="13">NhaP-type Na+/H+ and K+/H+ antiporters</fullName>
    </submittedName>
</protein>
<dbReference type="EMBL" id="AP018933">
    <property type="protein sequence ID" value="BBG31055.1"/>
    <property type="molecule type" value="Genomic_DNA"/>
</dbReference>
<keyword evidence="4" id="KW-1003">Cell membrane</keyword>
<feature type="transmembrane region" description="Helical" evidence="11">
    <location>
        <begin position="91"/>
        <end position="114"/>
    </location>
</feature>
<evidence type="ECO:0000256" key="7">
    <source>
        <dbReference type="ARBA" id="ARBA00023053"/>
    </source>
</evidence>
<evidence type="ECO:0000256" key="1">
    <source>
        <dbReference type="ARBA" id="ARBA00004651"/>
    </source>
</evidence>
<evidence type="ECO:0000256" key="6">
    <source>
        <dbReference type="ARBA" id="ARBA00022989"/>
    </source>
</evidence>
<feature type="transmembrane region" description="Helical" evidence="11">
    <location>
        <begin position="404"/>
        <end position="428"/>
    </location>
</feature>
<evidence type="ECO:0000256" key="4">
    <source>
        <dbReference type="ARBA" id="ARBA00022475"/>
    </source>
</evidence>
<dbReference type="Pfam" id="PF00999">
    <property type="entry name" value="Na_H_Exchanger"/>
    <property type="match status" value="1"/>
</dbReference>
<dbReference type="PANTHER" id="PTHR10110:SF86">
    <property type="entry name" value="SODIUM_HYDROGEN EXCHANGER 7"/>
    <property type="match status" value="1"/>
</dbReference>